<evidence type="ECO:0000256" key="3">
    <source>
        <dbReference type="ARBA" id="ARBA00022829"/>
    </source>
</evidence>
<dbReference type="GO" id="GO:0051304">
    <property type="term" value="P:chromosome separation"/>
    <property type="evidence" value="ECO:0007669"/>
    <property type="project" value="InterPro"/>
</dbReference>
<dbReference type="Gene3D" id="1.10.10.10">
    <property type="entry name" value="Winged helix-like DNA-binding domain superfamily/Winged helix DNA-binding domain"/>
    <property type="match status" value="2"/>
</dbReference>
<dbReference type="NCBIfam" id="TIGR00281">
    <property type="entry name" value="SMC-Scp complex subunit ScpB"/>
    <property type="match status" value="1"/>
</dbReference>
<dbReference type="PANTHER" id="PTHR34298:SF2">
    <property type="entry name" value="SEGREGATION AND CONDENSATION PROTEIN B"/>
    <property type="match status" value="1"/>
</dbReference>
<evidence type="ECO:0000256" key="2">
    <source>
        <dbReference type="ARBA" id="ARBA00022618"/>
    </source>
</evidence>
<dbReference type="InterPro" id="IPR005234">
    <property type="entry name" value="ScpB_csome_segregation"/>
</dbReference>
<dbReference type="InterPro" id="IPR036390">
    <property type="entry name" value="WH_DNA-bd_sf"/>
</dbReference>
<dbReference type="Pfam" id="PF04079">
    <property type="entry name" value="SMC_ScpB"/>
    <property type="match status" value="1"/>
</dbReference>
<dbReference type="AlphaFoldDB" id="A0A2H0RM52"/>
<accession>A0A2H0RM52</accession>
<organism evidence="5 6">
    <name type="scientific">Candidatus Uhrbacteria bacterium CG10_big_fil_rev_8_21_14_0_10_50_16</name>
    <dbReference type="NCBI Taxonomy" id="1975039"/>
    <lineage>
        <taxon>Bacteria</taxon>
        <taxon>Candidatus Uhriibacteriota</taxon>
    </lineage>
</organism>
<reference evidence="5 6" key="1">
    <citation type="submission" date="2017-09" db="EMBL/GenBank/DDBJ databases">
        <title>Depth-based differentiation of microbial function through sediment-hosted aquifers and enrichment of novel symbionts in the deep terrestrial subsurface.</title>
        <authorList>
            <person name="Probst A.J."/>
            <person name="Ladd B."/>
            <person name="Jarett J.K."/>
            <person name="Geller-Mcgrath D.E."/>
            <person name="Sieber C.M."/>
            <person name="Emerson J.B."/>
            <person name="Anantharaman K."/>
            <person name="Thomas B.C."/>
            <person name="Malmstrom R."/>
            <person name="Stieglmeier M."/>
            <person name="Klingl A."/>
            <person name="Woyke T."/>
            <person name="Ryan C.M."/>
            <person name="Banfield J.F."/>
        </authorList>
    </citation>
    <scope>NUCLEOTIDE SEQUENCE [LARGE SCALE GENOMIC DNA]</scope>
    <source>
        <strain evidence="5">CG10_big_fil_rev_8_21_14_0_10_50_16</strain>
    </source>
</reference>
<keyword evidence="4" id="KW-0131">Cell cycle</keyword>
<sequence>MNIPTRNLEAILFAAGKPMTKKQLQRVLSIDDASLREVLDQIAQHLNTEGSGVRLFESALDVALVTNPDAADVVRDVLQKDVTGELTKPSIETLAIIAYRGPITKPELEQVRGVNCSLILRNLLIRGLIEEISEKRTVTYVVSMEFLQHMGYDRVDILPDYVALHEHALLSALMKQEG</sequence>
<dbReference type="PANTHER" id="PTHR34298">
    <property type="entry name" value="SEGREGATION AND CONDENSATION PROTEIN B"/>
    <property type="match status" value="1"/>
</dbReference>
<evidence type="ECO:0000256" key="4">
    <source>
        <dbReference type="ARBA" id="ARBA00023306"/>
    </source>
</evidence>
<protein>
    <submittedName>
        <fullName evidence="5">SMC-Scp complex subunit ScpB</fullName>
    </submittedName>
</protein>
<dbReference type="PIRSF" id="PIRSF019345">
    <property type="entry name" value="ScpB"/>
    <property type="match status" value="1"/>
</dbReference>
<dbReference type="Proteomes" id="UP000230084">
    <property type="component" value="Unassembled WGS sequence"/>
</dbReference>
<evidence type="ECO:0000313" key="6">
    <source>
        <dbReference type="Proteomes" id="UP000230084"/>
    </source>
</evidence>
<proteinExistence type="predicted"/>
<comment type="caution">
    <text evidence="5">The sequence shown here is derived from an EMBL/GenBank/DDBJ whole genome shotgun (WGS) entry which is preliminary data.</text>
</comment>
<evidence type="ECO:0000313" key="5">
    <source>
        <dbReference type="EMBL" id="PIR47578.1"/>
    </source>
</evidence>
<dbReference type="InterPro" id="IPR036388">
    <property type="entry name" value="WH-like_DNA-bd_sf"/>
</dbReference>
<evidence type="ECO:0000256" key="1">
    <source>
        <dbReference type="ARBA" id="ARBA00022490"/>
    </source>
</evidence>
<dbReference type="SUPFAM" id="SSF46785">
    <property type="entry name" value="Winged helix' DNA-binding domain"/>
    <property type="match status" value="2"/>
</dbReference>
<keyword evidence="2" id="KW-0132">Cell division</keyword>
<dbReference type="GO" id="GO:0051301">
    <property type="term" value="P:cell division"/>
    <property type="evidence" value="ECO:0007669"/>
    <property type="project" value="UniProtKB-KW"/>
</dbReference>
<dbReference type="EMBL" id="PCYM01000005">
    <property type="protein sequence ID" value="PIR47578.1"/>
    <property type="molecule type" value="Genomic_DNA"/>
</dbReference>
<name>A0A2H0RM52_9BACT</name>
<keyword evidence="3" id="KW-0159">Chromosome partition</keyword>
<gene>
    <name evidence="5" type="primary">scpB</name>
    <name evidence="5" type="ORF">COV06_02745</name>
</gene>
<keyword evidence="1" id="KW-0963">Cytoplasm</keyword>